<dbReference type="InterPro" id="IPR029062">
    <property type="entry name" value="Class_I_gatase-like"/>
</dbReference>
<protein>
    <submittedName>
        <fullName evidence="2">ThuA domain-containing protein</fullName>
    </submittedName>
</protein>
<dbReference type="SUPFAM" id="SSF52317">
    <property type="entry name" value="Class I glutamine amidotransferase-like"/>
    <property type="match status" value="1"/>
</dbReference>
<sequence length="228" mass="24011">MTAPRILVFSRTTGYRHDSIPDGHAAFAALGAAHGFTVLPTEDPGELAARLPGSRAVVFLSASGEVLTPAARDALRRHCAAGGGFVGVHAASTAEPGWPWYGELIGARFAGHPDLQPGELVVEDHGHPATAHLPRRWRLTDEWYDFAEGPGPGARVLASADEHSYRGGRTGGNHPLVWCHRNTGGPVFHTALGHEAALFADPDYRRHLLGGLAWAAGLRMPGPGPGAA</sequence>
<feature type="domain" description="ThuA-like" evidence="1">
    <location>
        <begin position="5"/>
        <end position="215"/>
    </location>
</feature>
<evidence type="ECO:0000313" key="2">
    <source>
        <dbReference type="EMBL" id="GAA1907263.1"/>
    </source>
</evidence>
<gene>
    <name evidence="2" type="ORF">GCM10009716_16500</name>
</gene>
<dbReference type="RefSeq" id="WP_344259900.1">
    <property type="nucleotide sequence ID" value="NZ_BAAAMJ010000012.1"/>
</dbReference>
<comment type="caution">
    <text evidence="2">The sequence shown here is derived from an EMBL/GenBank/DDBJ whole genome shotgun (WGS) entry which is preliminary data.</text>
</comment>
<dbReference type="InterPro" id="IPR029010">
    <property type="entry name" value="ThuA-like"/>
</dbReference>
<evidence type="ECO:0000259" key="1">
    <source>
        <dbReference type="Pfam" id="PF06283"/>
    </source>
</evidence>
<accession>A0ABP5ACB6</accession>
<organism evidence="2 3">
    <name type="scientific">Streptomyces sodiiphilus</name>
    <dbReference type="NCBI Taxonomy" id="226217"/>
    <lineage>
        <taxon>Bacteria</taxon>
        <taxon>Bacillati</taxon>
        <taxon>Actinomycetota</taxon>
        <taxon>Actinomycetes</taxon>
        <taxon>Kitasatosporales</taxon>
        <taxon>Streptomycetaceae</taxon>
        <taxon>Streptomyces</taxon>
    </lineage>
</organism>
<dbReference type="Gene3D" id="3.40.50.880">
    <property type="match status" value="1"/>
</dbReference>
<proteinExistence type="predicted"/>
<dbReference type="Pfam" id="PF06283">
    <property type="entry name" value="ThuA"/>
    <property type="match status" value="1"/>
</dbReference>
<keyword evidence="3" id="KW-1185">Reference proteome</keyword>
<dbReference type="EMBL" id="BAAAMJ010000012">
    <property type="protein sequence ID" value="GAA1907263.1"/>
    <property type="molecule type" value="Genomic_DNA"/>
</dbReference>
<dbReference type="PANTHER" id="PTHR40469:SF2">
    <property type="entry name" value="GALACTOSE-BINDING DOMAIN-LIKE SUPERFAMILY PROTEIN"/>
    <property type="match status" value="1"/>
</dbReference>
<name>A0ABP5ACB6_9ACTN</name>
<dbReference type="PANTHER" id="PTHR40469">
    <property type="entry name" value="SECRETED GLYCOSYL HYDROLASE"/>
    <property type="match status" value="1"/>
</dbReference>
<reference evidence="3" key="1">
    <citation type="journal article" date="2019" name="Int. J. Syst. Evol. Microbiol.">
        <title>The Global Catalogue of Microorganisms (GCM) 10K type strain sequencing project: providing services to taxonomists for standard genome sequencing and annotation.</title>
        <authorList>
            <consortium name="The Broad Institute Genomics Platform"/>
            <consortium name="The Broad Institute Genome Sequencing Center for Infectious Disease"/>
            <person name="Wu L."/>
            <person name="Ma J."/>
        </authorList>
    </citation>
    <scope>NUCLEOTIDE SEQUENCE [LARGE SCALE GENOMIC DNA]</scope>
    <source>
        <strain evidence="3">JCM 13581</strain>
    </source>
</reference>
<evidence type="ECO:0000313" key="3">
    <source>
        <dbReference type="Proteomes" id="UP001501303"/>
    </source>
</evidence>
<dbReference type="Proteomes" id="UP001501303">
    <property type="component" value="Unassembled WGS sequence"/>
</dbReference>